<dbReference type="EMBL" id="BDSA01000006">
    <property type="protein sequence ID" value="GBE62633.1"/>
    <property type="molecule type" value="Genomic_DNA"/>
</dbReference>
<dbReference type="RefSeq" id="XP_028868876.1">
    <property type="nucleotide sequence ID" value="XM_029013043.1"/>
</dbReference>
<sequence length="389" mass="44480">MDDNEVGMKKRKTYRIAKKDDKNVAFETKGSEDAKDGKVTEDDTQIDSNVLEGLIPDIEDYMGATLSAEETTAVVELPPVIKFRKNWTLSVTDLSSQLWCEKQTELMLITGRKRVTKEMEQGTERHEQLELEDHEVVEVAVETNEDFLGIKLLNSVNLIDQLMSTGKCRELWLFANINGYVLRGVIDQLEIIRSGPTRQKKVCISDTKTRNKKSKPSASQMQGAALQVQTYCIMLERMRGGKEGFDALYKAFECDKEAPFVSPELVDEGCLAKLEKRFRNAFMRLPEIATTMQLSYEHQGEVFNTSNIDLQKSSTMYTIQYLCDFWDGNRHAEPVRKQESWKCKMCEYREECDVSPLPKGSRPKDALPPGQMLLDSFLEIRPRKESPKS</sequence>
<dbReference type="Proteomes" id="UP000236319">
    <property type="component" value="Unassembled WGS sequence"/>
</dbReference>
<keyword evidence="2" id="KW-0540">Nuclease</keyword>
<evidence type="ECO:0000313" key="3">
    <source>
        <dbReference type="Proteomes" id="UP000236319"/>
    </source>
</evidence>
<protein>
    <submittedName>
        <fullName evidence="2">Probable exonuclease V</fullName>
    </submittedName>
</protein>
<dbReference type="OrthoDB" id="354769at2759"/>
<dbReference type="InterPro" id="IPR019190">
    <property type="entry name" value="EXOV"/>
</dbReference>
<name>A0A2H6KI21_9APIC</name>
<dbReference type="GO" id="GO:0005634">
    <property type="term" value="C:nucleus"/>
    <property type="evidence" value="ECO:0007669"/>
    <property type="project" value="TreeGrafter"/>
</dbReference>
<gene>
    <name evidence="2" type="ORF">BOVATA_041260</name>
</gene>
<evidence type="ECO:0000313" key="2">
    <source>
        <dbReference type="EMBL" id="GBE62633.1"/>
    </source>
</evidence>
<dbReference type="PANTHER" id="PTHR14464">
    <property type="entry name" value="EXONUCLEASE V"/>
    <property type="match status" value="1"/>
</dbReference>
<evidence type="ECO:0000256" key="1">
    <source>
        <dbReference type="ARBA" id="ARBA00009797"/>
    </source>
</evidence>
<comment type="similarity">
    <text evidence="1">Belongs to the EXO5 family.</text>
</comment>
<dbReference type="VEuPathDB" id="PiroplasmaDB:BOVATA_041260"/>
<dbReference type="Gene3D" id="3.90.320.10">
    <property type="match status" value="1"/>
</dbReference>
<keyword evidence="2" id="KW-0378">Hydrolase</keyword>
<reference evidence="2 3" key="1">
    <citation type="journal article" date="2017" name="BMC Genomics">
        <title>Whole-genome assembly of Babesia ovata and comparative genomics between closely related pathogens.</title>
        <authorList>
            <person name="Yamagishi J."/>
            <person name="Asada M."/>
            <person name="Hakimi H."/>
            <person name="Tanaka T.Q."/>
            <person name="Sugimoto C."/>
            <person name="Kawazu S."/>
        </authorList>
    </citation>
    <scope>NUCLEOTIDE SEQUENCE [LARGE SCALE GENOMIC DNA]</scope>
    <source>
        <strain evidence="2 3">Miyake</strain>
    </source>
</reference>
<dbReference type="FunFam" id="3.90.320.10:FF:000009">
    <property type="entry name" value="Exonuclease V, mitochondrial, putative"/>
    <property type="match status" value="1"/>
</dbReference>
<dbReference type="Pfam" id="PF09810">
    <property type="entry name" value="Exo5"/>
    <property type="match status" value="3"/>
</dbReference>
<proteinExistence type="inferred from homology"/>
<accession>A0A2H6KI21</accession>
<dbReference type="GO" id="GO:0045145">
    <property type="term" value="F:single-stranded DNA 5'-3' DNA exonuclease activity"/>
    <property type="evidence" value="ECO:0007669"/>
    <property type="project" value="InterPro"/>
</dbReference>
<keyword evidence="2" id="KW-0269">Exonuclease</keyword>
<dbReference type="AlphaFoldDB" id="A0A2H6KI21"/>
<dbReference type="PANTHER" id="PTHR14464:SF4">
    <property type="entry name" value="EXONUCLEASE V"/>
    <property type="match status" value="1"/>
</dbReference>
<comment type="caution">
    <text evidence="2">The sequence shown here is derived from an EMBL/GenBank/DDBJ whole genome shotgun (WGS) entry which is preliminary data.</text>
</comment>
<keyword evidence="3" id="KW-1185">Reference proteome</keyword>
<dbReference type="InterPro" id="IPR011604">
    <property type="entry name" value="PDDEXK-like_dom_sf"/>
</dbReference>
<dbReference type="GeneID" id="39876403"/>
<organism evidence="2 3">
    <name type="scientific">Babesia ovata</name>
    <dbReference type="NCBI Taxonomy" id="189622"/>
    <lineage>
        <taxon>Eukaryota</taxon>
        <taxon>Sar</taxon>
        <taxon>Alveolata</taxon>
        <taxon>Apicomplexa</taxon>
        <taxon>Aconoidasida</taxon>
        <taxon>Piroplasmida</taxon>
        <taxon>Babesiidae</taxon>
        <taxon>Babesia</taxon>
    </lineage>
</organism>
<dbReference type="GO" id="GO:0036297">
    <property type="term" value="P:interstrand cross-link repair"/>
    <property type="evidence" value="ECO:0007669"/>
    <property type="project" value="TreeGrafter"/>
</dbReference>